<dbReference type="PANTHER" id="PTHR36917:SF1">
    <property type="entry name" value="INNER MEMBRANE-SPANNING PROTEIN YCIB"/>
    <property type="match status" value="1"/>
</dbReference>
<comment type="subcellular location">
    <subcellularLocation>
        <location evidence="5">Cell inner membrane</location>
        <topology evidence="5">Multi-pass membrane protein</topology>
    </subcellularLocation>
</comment>
<evidence type="ECO:0000256" key="5">
    <source>
        <dbReference type="HAMAP-Rule" id="MF_00189"/>
    </source>
</evidence>
<keyword evidence="7" id="KW-1185">Reference proteome</keyword>
<evidence type="ECO:0000256" key="3">
    <source>
        <dbReference type="ARBA" id="ARBA00022989"/>
    </source>
</evidence>
<evidence type="ECO:0000256" key="2">
    <source>
        <dbReference type="ARBA" id="ARBA00022692"/>
    </source>
</evidence>
<dbReference type="PANTHER" id="PTHR36917">
    <property type="entry name" value="INTRACELLULAR SEPTATION PROTEIN A-RELATED"/>
    <property type="match status" value="1"/>
</dbReference>
<reference evidence="6 7" key="1">
    <citation type="submission" date="2021-04" db="EMBL/GenBank/DDBJ databases">
        <authorList>
            <person name="Pira H."/>
            <person name="Risdian C."/>
            <person name="Wink J."/>
        </authorList>
    </citation>
    <scope>NUCLEOTIDE SEQUENCE [LARGE SCALE GENOMIC DNA]</scope>
    <source>
        <strain evidence="6 7">WHA3</strain>
    </source>
</reference>
<sequence>MTNPPLPDPAAPARAELSPTVRFIIDFGPLLIFFAVNSLAPGDDIDQAVWATGAFMIAIVITMAYSFWKTRRVTPIQIVTGVIVAVFGGLTIYLHDETFIQLKPTIVYALFAGILLTGLLTGKPLLKMVLESGFPDMTERGWNLMTRNWALFFLALAILNEIVRHQFTFDQWVQFKVWGVTALSFIMALAQAPILMKHSEGGEAEN</sequence>
<accession>A0ABS6SGR8</accession>
<proteinExistence type="inferred from homology"/>
<feature type="transmembrane region" description="Helical" evidence="5">
    <location>
        <begin position="48"/>
        <end position="68"/>
    </location>
</feature>
<organism evidence="6 7">
    <name type="scientific">Pacificimonas pallii</name>
    <dbReference type="NCBI Taxonomy" id="2827236"/>
    <lineage>
        <taxon>Bacteria</taxon>
        <taxon>Pseudomonadati</taxon>
        <taxon>Pseudomonadota</taxon>
        <taxon>Alphaproteobacteria</taxon>
        <taxon>Sphingomonadales</taxon>
        <taxon>Sphingosinicellaceae</taxon>
        <taxon>Pacificimonas</taxon>
    </lineage>
</organism>
<feature type="transmembrane region" description="Helical" evidence="5">
    <location>
        <begin position="20"/>
        <end position="36"/>
    </location>
</feature>
<dbReference type="Pfam" id="PF04279">
    <property type="entry name" value="IspA"/>
    <property type="match status" value="1"/>
</dbReference>
<feature type="transmembrane region" description="Helical" evidence="5">
    <location>
        <begin position="106"/>
        <end position="126"/>
    </location>
</feature>
<evidence type="ECO:0000313" key="7">
    <source>
        <dbReference type="Proteomes" id="UP000722336"/>
    </source>
</evidence>
<keyword evidence="1 5" id="KW-1003">Cell membrane</keyword>
<comment type="caution">
    <text evidence="6">The sequence shown here is derived from an EMBL/GenBank/DDBJ whole genome shotgun (WGS) entry which is preliminary data.</text>
</comment>
<comment type="similarity">
    <text evidence="5">Belongs to the YciB family.</text>
</comment>
<dbReference type="Proteomes" id="UP000722336">
    <property type="component" value="Unassembled WGS sequence"/>
</dbReference>
<keyword evidence="2 5" id="KW-0812">Transmembrane</keyword>
<dbReference type="EMBL" id="JAGSPA010000004">
    <property type="protein sequence ID" value="MBV7257615.1"/>
    <property type="molecule type" value="Genomic_DNA"/>
</dbReference>
<evidence type="ECO:0000256" key="1">
    <source>
        <dbReference type="ARBA" id="ARBA00022475"/>
    </source>
</evidence>
<dbReference type="RefSeq" id="WP_218446456.1">
    <property type="nucleotide sequence ID" value="NZ_JAGSPA010000004.1"/>
</dbReference>
<keyword evidence="4 5" id="KW-0472">Membrane</keyword>
<dbReference type="NCBIfam" id="NF001323">
    <property type="entry name" value="PRK00259.1-1"/>
    <property type="match status" value="1"/>
</dbReference>
<name>A0ABS6SGR8_9SPHN</name>
<protein>
    <recommendedName>
        <fullName evidence="5">Inner membrane-spanning protein YciB</fullName>
    </recommendedName>
</protein>
<feature type="transmembrane region" description="Helical" evidence="5">
    <location>
        <begin position="74"/>
        <end position="94"/>
    </location>
</feature>
<feature type="transmembrane region" description="Helical" evidence="5">
    <location>
        <begin position="146"/>
        <end position="163"/>
    </location>
</feature>
<keyword evidence="5" id="KW-0997">Cell inner membrane</keyword>
<dbReference type="InterPro" id="IPR006008">
    <property type="entry name" value="YciB"/>
</dbReference>
<comment type="function">
    <text evidence="5">Plays a role in cell envelope biogenesis, maintenance of cell envelope integrity and membrane homeostasis.</text>
</comment>
<dbReference type="HAMAP" id="MF_00189">
    <property type="entry name" value="YciB"/>
    <property type="match status" value="1"/>
</dbReference>
<gene>
    <name evidence="5" type="primary">yciB</name>
    <name evidence="6" type="ORF">KCG44_12555</name>
</gene>
<evidence type="ECO:0000256" key="4">
    <source>
        <dbReference type="ARBA" id="ARBA00023136"/>
    </source>
</evidence>
<dbReference type="NCBIfam" id="TIGR00997">
    <property type="entry name" value="ispZ"/>
    <property type="match status" value="1"/>
</dbReference>
<feature type="transmembrane region" description="Helical" evidence="5">
    <location>
        <begin position="175"/>
        <end position="196"/>
    </location>
</feature>
<keyword evidence="3 5" id="KW-1133">Transmembrane helix</keyword>
<evidence type="ECO:0000313" key="6">
    <source>
        <dbReference type="EMBL" id="MBV7257615.1"/>
    </source>
</evidence>